<proteinExistence type="predicted"/>
<accession>A0A1I2SZL1</accession>
<reference evidence="2" key="1">
    <citation type="submission" date="2016-10" db="EMBL/GenBank/DDBJ databases">
        <authorList>
            <person name="Varghese N."/>
            <person name="Submissions S."/>
        </authorList>
    </citation>
    <scope>NUCLEOTIDE SEQUENCE [LARGE SCALE GENOMIC DNA]</scope>
    <source>
        <strain evidence="2">DSM 17038</strain>
    </source>
</reference>
<dbReference type="EMBL" id="FOOX01000006">
    <property type="protein sequence ID" value="SFG58235.1"/>
    <property type="molecule type" value="Genomic_DNA"/>
</dbReference>
<dbReference type="SUPFAM" id="SSF50494">
    <property type="entry name" value="Trypsin-like serine proteases"/>
    <property type="match status" value="1"/>
</dbReference>
<organism evidence="1 2">
    <name type="scientific">Desulfotruncus arcticus DSM 17038</name>
    <dbReference type="NCBI Taxonomy" id="1121424"/>
    <lineage>
        <taxon>Bacteria</taxon>
        <taxon>Bacillati</taxon>
        <taxon>Bacillota</taxon>
        <taxon>Clostridia</taxon>
        <taxon>Eubacteriales</taxon>
        <taxon>Desulfallaceae</taxon>
        <taxon>Desulfotruncus</taxon>
    </lineage>
</organism>
<dbReference type="InterPro" id="IPR009003">
    <property type="entry name" value="Peptidase_S1_PA"/>
</dbReference>
<sequence>MYKDETKMLLKAEELADVQKAHSNVVGEFLEPQRRPANVVGMGVGVKWKSGRPTGEPALVVLVTHKVPKDQLSESDLVPLKLQDMQTDVLAIGYPFAGGSEPPETGTRTLAGRVRPAKGGYSVGHYKITAGTLGTCVYDILPEDSNSPSGQGIGVPSKYYILSNNHVLANSNDASIGDPILQPGPYDGGVDPADRIAALSRFIPITFYPPVPREQHNNLVDAAIAEGQFHDLDREIYWIGHVRGWRKKADVNVGTLIKKTGRTTNFTTGRITAVNATVDVGYGDGKVARFKDQIVTTGFSDGGDSGSLVTTLDNVAVGLLFAGSSSATILNQIENVRSLLRVEVAEQIL</sequence>
<dbReference type="Proteomes" id="UP000199337">
    <property type="component" value="Unassembled WGS sequence"/>
</dbReference>
<dbReference type="OrthoDB" id="104542at2"/>
<evidence type="ECO:0008006" key="3">
    <source>
        <dbReference type="Google" id="ProtNLM"/>
    </source>
</evidence>
<dbReference type="STRING" id="341036.SAMN05660649_02091"/>
<name>A0A1I2SZL1_9FIRM</name>
<protein>
    <recommendedName>
        <fullName evidence="3">Trypsin-like peptidase domain-containing protein</fullName>
    </recommendedName>
</protein>
<dbReference type="AlphaFoldDB" id="A0A1I2SZL1"/>
<gene>
    <name evidence="1" type="ORF">SAMN05660649_02091</name>
</gene>
<dbReference type="Gene3D" id="2.40.10.10">
    <property type="entry name" value="Trypsin-like serine proteases"/>
    <property type="match status" value="1"/>
</dbReference>
<evidence type="ECO:0000313" key="2">
    <source>
        <dbReference type="Proteomes" id="UP000199337"/>
    </source>
</evidence>
<dbReference type="RefSeq" id="WP_092471314.1">
    <property type="nucleotide sequence ID" value="NZ_FOOX01000006.1"/>
</dbReference>
<dbReference type="Pfam" id="PF13365">
    <property type="entry name" value="Trypsin_2"/>
    <property type="match status" value="1"/>
</dbReference>
<keyword evidence="2" id="KW-1185">Reference proteome</keyword>
<dbReference type="InterPro" id="IPR043504">
    <property type="entry name" value="Peptidase_S1_PA_chymotrypsin"/>
</dbReference>
<evidence type="ECO:0000313" key="1">
    <source>
        <dbReference type="EMBL" id="SFG58235.1"/>
    </source>
</evidence>